<comment type="caution">
    <text evidence="2">The sequence shown here is derived from an EMBL/GenBank/DDBJ whole genome shotgun (WGS) entry which is preliminary data.</text>
</comment>
<accession>A0AAD6QHW3</accession>
<organism evidence="2 3">
    <name type="scientific">Populus alba x Populus x berolinensis</name>
    <dbReference type="NCBI Taxonomy" id="444605"/>
    <lineage>
        <taxon>Eukaryota</taxon>
        <taxon>Viridiplantae</taxon>
        <taxon>Streptophyta</taxon>
        <taxon>Embryophyta</taxon>
        <taxon>Tracheophyta</taxon>
        <taxon>Spermatophyta</taxon>
        <taxon>Magnoliopsida</taxon>
        <taxon>eudicotyledons</taxon>
        <taxon>Gunneridae</taxon>
        <taxon>Pentapetalae</taxon>
        <taxon>rosids</taxon>
        <taxon>fabids</taxon>
        <taxon>Malpighiales</taxon>
        <taxon>Salicaceae</taxon>
        <taxon>Saliceae</taxon>
        <taxon>Populus</taxon>
    </lineage>
</organism>
<dbReference type="Proteomes" id="UP001164929">
    <property type="component" value="Chromosome 7"/>
</dbReference>
<proteinExistence type="predicted"/>
<feature type="transmembrane region" description="Helical" evidence="1">
    <location>
        <begin position="75"/>
        <end position="101"/>
    </location>
</feature>
<evidence type="ECO:0000256" key="1">
    <source>
        <dbReference type="SAM" id="Phobius"/>
    </source>
</evidence>
<keyword evidence="1" id="KW-0812">Transmembrane</keyword>
<evidence type="ECO:0000313" key="2">
    <source>
        <dbReference type="EMBL" id="KAJ6990688.1"/>
    </source>
</evidence>
<gene>
    <name evidence="2" type="ORF">NC653_019063</name>
</gene>
<keyword evidence="1" id="KW-0472">Membrane</keyword>
<name>A0AAD6QHW3_9ROSI</name>
<keyword evidence="1" id="KW-1133">Transmembrane helix</keyword>
<sequence length="105" mass="12142">MSTANVAGKNTCFCGIKVKSRALREVETKVLTDHFPFPMNLSPHYLLNSFSSIGSSFPLALQSSSTTWSFNGLDFFFYIIIYGNYQFLFMNNWDLLIYNYLVLRR</sequence>
<keyword evidence="3" id="KW-1185">Reference proteome</keyword>
<dbReference type="AlphaFoldDB" id="A0AAD6QHW3"/>
<evidence type="ECO:0000313" key="3">
    <source>
        <dbReference type="Proteomes" id="UP001164929"/>
    </source>
</evidence>
<protein>
    <submittedName>
        <fullName evidence="2">Uncharacterized protein</fullName>
    </submittedName>
</protein>
<reference evidence="2" key="1">
    <citation type="journal article" date="2023" name="Mol. Ecol. Resour.">
        <title>Chromosome-level genome assembly of a triploid poplar Populus alba 'Berolinensis'.</title>
        <authorList>
            <person name="Chen S."/>
            <person name="Yu Y."/>
            <person name="Wang X."/>
            <person name="Wang S."/>
            <person name="Zhang T."/>
            <person name="Zhou Y."/>
            <person name="He R."/>
            <person name="Meng N."/>
            <person name="Wang Y."/>
            <person name="Liu W."/>
            <person name="Liu Z."/>
            <person name="Liu J."/>
            <person name="Guo Q."/>
            <person name="Huang H."/>
            <person name="Sederoff R.R."/>
            <person name="Wang G."/>
            <person name="Qu G."/>
            <person name="Chen S."/>
        </authorList>
    </citation>
    <scope>NUCLEOTIDE SEQUENCE</scope>
    <source>
        <strain evidence="2">SC-2020</strain>
    </source>
</reference>
<dbReference type="EMBL" id="JAQIZT010000007">
    <property type="protein sequence ID" value="KAJ6990688.1"/>
    <property type="molecule type" value="Genomic_DNA"/>
</dbReference>